<evidence type="ECO:0000313" key="2">
    <source>
        <dbReference type="Proteomes" id="UP000183174"/>
    </source>
</evidence>
<name>A0A1C3XGX0_9BRAD</name>
<proteinExistence type="predicted"/>
<organism evidence="1 2">
    <name type="scientific">Bradyrhizobium yuanmingense</name>
    <dbReference type="NCBI Taxonomy" id="108015"/>
    <lineage>
        <taxon>Bacteria</taxon>
        <taxon>Pseudomonadati</taxon>
        <taxon>Pseudomonadota</taxon>
        <taxon>Alphaproteobacteria</taxon>
        <taxon>Hyphomicrobiales</taxon>
        <taxon>Nitrobacteraceae</taxon>
        <taxon>Bradyrhizobium</taxon>
    </lineage>
</organism>
<dbReference type="EMBL" id="FMAE01000019">
    <property type="protein sequence ID" value="SCB51522.1"/>
    <property type="molecule type" value="Genomic_DNA"/>
</dbReference>
<evidence type="ECO:0000313" key="1">
    <source>
        <dbReference type="EMBL" id="SCB51522.1"/>
    </source>
</evidence>
<gene>
    <name evidence="1" type="ORF">GA0061099_10198</name>
</gene>
<evidence type="ECO:0008006" key="3">
    <source>
        <dbReference type="Google" id="ProtNLM"/>
    </source>
</evidence>
<dbReference type="AlphaFoldDB" id="A0A1C3XGX0"/>
<protein>
    <recommendedName>
        <fullName evidence="3">HNH endonuclease</fullName>
    </recommendedName>
</protein>
<accession>A0A1C3XGX0</accession>
<reference evidence="1 2" key="1">
    <citation type="submission" date="2016-08" db="EMBL/GenBank/DDBJ databases">
        <authorList>
            <person name="Seilhamer J.J."/>
        </authorList>
    </citation>
    <scope>NUCLEOTIDE SEQUENCE [LARGE SCALE GENOMIC DNA]</scope>
    <source>
        <strain evidence="1 2">CCBAU 10071</strain>
    </source>
</reference>
<sequence>MTEGPAVLATMICRKCQQEKPEVDSYMQARDGYAPRRMTVCKVCHRARTARSTQERRRRARETRL</sequence>
<dbReference type="Proteomes" id="UP000183174">
    <property type="component" value="Unassembled WGS sequence"/>
</dbReference>